<dbReference type="Proteomes" id="UP001614394">
    <property type="component" value="Unassembled WGS sequence"/>
</dbReference>
<gene>
    <name evidence="2" type="ORF">ACIGXA_04560</name>
</gene>
<dbReference type="Gene3D" id="3.10.450.50">
    <property type="match status" value="1"/>
</dbReference>
<name>A0ABW8C024_9ACTN</name>
<accession>A0ABW8C024</accession>
<protein>
    <recommendedName>
        <fullName evidence="4">Secreted protein</fullName>
    </recommendedName>
</protein>
<dbReference type="EMBL" id="JBITYG010000001">
    <property type="protein sequence ID" value="MFI9099774.1"/>
    <property type="molecule type" value="Genomic_DNA"/>
</dbReference>
<feature type="chain" id="PRO_5047385261" description="Secreted protein" evidence="1">
    <location>
        <begin position="33"/>
        <end position="165"/>
    </location>
</feature>
<reference evidence="2 3" key="1">
    <citation type="submission" date="2024-10" db="EMBL/GenBank/DDBJ databases">
        <title>The Natural Products Discovery Center: Release of the First 8490 Sequenced Strains for Exploring Actinobacteria Biosynthetic Diversity.</title>
        <authorList>
            <person name="Kalkreuter E."/>
            <person name="Kautsar S.A."/>
            <person name="Yang D."/>
            <person name="Bader C.D."/>
            <person name="Teijaro C.N."/>
            <person name="Fluegel L."/>
            <person name="Davis C.M."/>
            <person name="Simpson J.R."/>
            <person name="Lauterbach L."/>
            <person name="Steele A.D."/>
            <person name="Gui C."/>
            <person name="Meng S."/>
            <person name="Li G."/>
            <person name="Viehrig K."/>
            <person name="Ye F."/>
            <person name="Su P."/>
            <person name="Kiefer A.F."/>
            <person name="Nichols A."/>
            <person name="Cepeda A.J."/>
            <person name="Yan W."/>
            <person name="Fan B."/>
            <person name="Jiang Y."/>
            <person name="Adhikari A."/>
            <person name="Zheng C.-J."/>
            <person name="Schuster L."/>
            <person name="Cowan T.M."/>
            <person name="Smanski M.J."/>
            <person name="Chevrette M.G."/>
            <person name="De Carvalho L.P.S."/>
            <person name="Shen B."/>
        </authorList>
    </citation>
    <scope>NUCLEOTIDE SEQUENCE [LARGE SCALE GENOMIC DNA]</scope>
    <source>
        <strain evidence="2 3">NPDC053399</strain>
    </source>
</reference>
<keyword evidence="3" id="KW-1185">Reference proteome</keyword>
<evidence type="ECO:0000313" key="2">
    <source>
        <dbReference type="EMBL" id="MFI9099774.1"/>
    </source>
</evidence>
<sequence length="165" mass="18018">MFNRTKLRGAVIGACTAALVVGSGLLTLPAQAQAHSQQAVSAATARMTSRADMQVASFFQDYQDAVEGHQHDGKTPPQIREEYMTTELDDALGTWSSEHKLDPVLRKNEMPKTWSTTESTSTATHTKIIITENWADGTSQDVWYQVRLSDLVIDDLSDPTPAPAA</sequence>
<keyword evidence="1" id="KW-0732">Signal</keyword>
<comment type="caution">
    <text evidence="2">The sequence shown here is derived from an EMBL/GenBank/DDBJ whole genome shotgun (WGS) entry which is preliminary data.</text>
</comment>
<dbReference type="RefSeq" id="WP_399644353.1">
    <property type="nucleotide sequence ID" value="NZ_JBITYG010000001.1"/>
</dbReference>
<evidence type="ECO:0008006" key="4">
    <source>
        <dbReference type="Google" id="ProtNLM"/>
    </source>
</evidence>
<evidence type="ECO:0000313" key="3">
    <source>
        <dbReference type="Proteomes" id="UP001614394"/>
    </source>
</evidence>
<proteinExistence type="predicted"/>
<organism evidence="2 3">
    <name type="scientific">Streptomyces fildesensis</name>
    <dbReference type="NCBI Taxonomy" id="375757"/>
    <lineage>
        <taxon>Bacteria</taxon>
        <taxon>Bacillati</taxon>
        <taxon>Actinomycetota</taxon>
        <taxon>Actinomycetes</taxon>
        <taxon>Kitasatosporales</taxon>
        <taxon>Streptomycetaceae</taxon>
        <taxon>Streptomyces</taxon>
    </lineage>
</organism>
<feature type="signal peptide" evidence="1">
    <location>
        <begin position="1"/>
        <end position="32"/>
    </location>
</feature>
<evidence type="ECO:0000256" key="1">
    <source>
        <dbReference type="SAM" id="SignalP"/>
    </source>
</evidence>